<dbReference type="Proteomes" id="UP000650467">
    <property type="component" value="Unassembled WGS sequence"/>
</dbReference>
<feature type="region of interest" description="Disordered" evidence="1">
    <location>
        <begin position="104"/>
        <end position="200"/>
    </location>
</feature>
<proteinExistence type="predicted"/>
<feature type="region of interest" description="Disordered" evidence="1">
    <location>
        <begin position="42"/>
        <end position="89"/>
    </location>
</feature>
<feature type="compositionally biased region" description="Gly residues" evidence="1">
    <location>
        <begin position="145"/>
        <end position="155"/>
    </location>
</feature>
<evidence type="ECO:0008006" key="4">
    <source>
        <dbReference type="Google" id="ProtNLM"/>
    </source>
</evidence>
<dbReference type="Gene3D" id="1.25.40.10">
    <property type="entry name" value="Tetratricopeptide repeat domain"/>
    <property type="match status" value="1"/>
</dbReference>
<feature type="compositionally biased region" description="Low complexity" evidence="1">
    <location>
        <begin position="104"/>
        <end position="121"/>
    </location>
</feature>
<dbReference type="InterPro" id="IPR011990">
    <property type="entry name" value="TPR-like_helical_dom_sf"/>
</dbReference>
<evidence type="ECO:0000313" key="3">
    <source>
        <dbReference type="Proteomes" id="UP000650467"/>
    </source>
</evidence>
<keyword evidence="3" id="KW-1185">Reference proteome</keyword>
<evidence type="ECO:0000313" key="2">
    <source>
        <dbReference type="EMBL" id="KAG2431506.1"/>
    </source>
</evidence>
<dbReference type="EMBL" id="JAEHOC010000024">
    <property type="protein sequence ID" value="KAG2431506.1"/>
    <property type="molecule type" value="Genomic_DNA"/>
</dbReference>
<feature type="compositionally biased region" description="Basic and acidic residues" evidence="1">
    <location>
        <begin position="159"/>
        <end position="171"/>
    </location>
</feature>
<organism evidence="2 3">
    <name type="scientific">Chlamydomonas incerta</name>
    <dbReference type="NCBI Taxonomy" id="51695"/>
    <lineage>
        <taxon>Eukaryota</taxon>
        <taxon>Viridiplantae</taxon>
        <taxon>Chlorophyta</taxon>
        <taxon>core chlorophytes</taxon>
        <taxon>Chlorophyceae</taxon>
        <taxon>CS clade</taxon>
        <taxon>Chlamydomonadales</taxon>
        <taxon>Chlamydomonadaceae</taxon>
        <taxon>Chlamydomonas</taxon>
    </lineage>
</organism>
<feature type="compositionally biased region" description="Gly residues" evidence="1">
    <location>
        <begin position="179"/>
        <end position="191"/>
    </location>
</feature>
<gene>
    <name evidence="2" type="ORF">HXX76_009520</name>
</gene>
<feature type="compositionally biased region" description="Low complexity" evidence="1">
    <location>
        <begin position="72"/>
        <end position="89"/>
    </location>
</feature>
<feature type="region of interest" description="Disordered" evidence="1">
    <location>
        <begin position="266"/>
        <end position="297"/>
    </location>
</feature>
<feature type="region of interest" description="Disordered" evidence="1">
    <location>
        <begin position="917"/>
        <end position="958"/>
    </location>
</feature>
<comment type="caution">
    <text evidence="2">The sequence shown here is derived from an EMBL/GenBank/DDBJ whole genome shotgun (WGS) entry which is preliminary data.</text>
</comment>
<evidence type="ECO:0000256" key="1">
    <source>
        <dbReference type="SAM" id="MobiDB-lite"/>
    </source>
</evidence>
<feature type="compositionally biased region" description="Basic and acidic residues" evidence="1">
    <location>
        <begin position="926"/>
        <end position="958"/>
    </location>
</feature>
<feature type="compositionally biased region" description="Low complexity" evidence="1">
    <location>
        <begin position="272"/>
        <end position="294"/>
    </location>
</feature>
<name>A0A835STD2_CHLIN</name>
<protein>
    <recommendedName>
        <fullName evidence="4">Pentacotripeptide-repeat region of PRORP domain-containing protein</fullName>
    </recommendedName>
</protein>
<dbReference type="OrthoDB" id="544156at2759"/>
<reference evidence="2" key="1">
    <citation type="journal article" date="2020" name="bioRxiv">
        <title>Comparative genomics of Chlamydomonas.</title>
        <authorList>
            <person name="Craig R.J."/>
            <person name="Hasan A.R."/>
            <person name="Ness R.W."/>
            <person name="Keightley P.D."/>
        </authorList>
    </citation>
    <scope>NUCLEOTIDE SEQUENCE</scope>
    <source>
        <strain evidence="2">SAG 7.73</strain>
    </source>
</reference>
<dbReference type="AlphaFoldDB" id="A0A835STD2"/>
<feature type="compositionally biased region" description="Pro residues" evidence="1">
    <location>
        <begin position="546"/>
        <end position="560"/>
    </location>
</feature>
<feature type="region of interest" description="Disordered" evidence="1">
    <location>
        <begin position="544"/>
        <end position="565"/>
    </location>
</feature>
<sequence length="958" mass="96754">MLPALVSGRHIGSSAVSVSLAAGAARCSKALEALSATNATARDVESVGEHPASAWPHPVPSSGCPPHQTRHAVAGASSSGSGSGSGAMCSGAALPRPLSAFTAPGGAATAAATTTSAGPSSLHTHQHPHQRRMMSTAAVAAAAGPGTGAGLGPGGPRRLSPEADHFQRHWYGEVNSGAHTGGGAGGGGGGATTPSAEEQAAAYAKQSQAIRLLVGWLRERRAAAPPDADSGPAAGAGAGGRRTYDIDWRLAARAMQVIRDLEYARPDKRRPWQQQRQQRQQQHGGWQGGAAAATGGSGHLSLDEMIEATELLAADAPSMGFALTDRNYELMLDLYVQKAEGADGEPFRAGLAARATAAAAQMTQQLVQVTPTALGCILTCLALDSGGGGGGGGMGAKERLAAGVGLVDAHLPVLTGAAAAASAGGGGAAAALAAPRLRERLEDLMVAALEQRDWTAYAKLRSVLLSRAREPPPRRVLAAALAAAAATDDAALGAAGEAAAAAKEEEGLGEGAAAATGGGWRAPAAREQAADALELLAARHQREPAFAPPPLPPPPPPQPLGPAASAYQKRLAAARWREQAAKAAEEALLDAEEGGLVAVLRAAAAAGDDALADRAYERLRWTAARRLQVAAAAAAGDGAAAAAGAAATDAAIPPAATLAVLGLAARRGDFRRAAELVAALAELDVARKRYAGEGAPAAAQAARRAARDRAAQEAAVSAYGGLGPLSEQLIGSEAATVAYYSELLRRVADAAAGGGAAAPFGGSAVPFGPALRAAAARRDLTSVAGLIKQMRELGCAPTADSYAAVIDASYRAGKPERVPGLLALMAEEGLAASAAVWELQLRAAAEAPDGDLAAVVQRALAEAAPEREGARGVVAISGRVLAEVRAAAQVRGDGRAAALLTRLAEAQEEARRTWRQAKRAAAWEAAAERQRKTHERAERRQQRAGERAGERAPAQARE</sequence>
<accession>A0A835STD2</accession>